<gene>
    <name evidence="1" type="ORF">GCM10010389_45860</name>
</gene>
<protein>
    <submittedName>
        <fullName evidence="1">Uncharacterized protein</fullName>
    </submittedName>
</protein>
<dbReference type="AlphaFoldDB" id="A0A918RII9"/>
<accession>A0A918RII9</accession>
<reference evidence="1" key="1">
    <citation type="journal article" date="2014" name="Int. J. Syst. Evol. Microbiol.">
        <title>Complete genome sequence of Corynebacterium casei LMG S-19264T (=DSM 44701T), isolated from a smear-ripened cheese.</title>
        <authorList>
            <consortium name="US DOE Joint Genome Institute (JGI-PGF)"/>
            <person name="Walter F."/>
            <person name="Albersmeier A."/>
            <person name="Kalinowski J."/>
            <person name="Ruckert C."/>
        </authorList>
    </citation>
    <scope>NUCLEOTIDE SEQUENCE</scope>
    <source>
        <strain evidence="1">JCM 5016</strain>
    </source>
</reference>
<sequence length="90" mass="9717">MRQCATLCDTCIYRPGNRARLAPGRVQEMTRAAIATEEHVICHATIGTPAPAICAGFARHPIGQLRSLALRMVRVGAVRLQLVNPPSKEG</sequence>
<organism evidence="1 2">
    <name type="scientific">Streptomyces echinoruber</name>
    <dbReference type="NCBI Taxonomy" id="68898"/>
    <lineage>
        <taxon>Bacteria</taxon>
        <taxon>Bacillati</taxon>
        <taxon>Actinomycetota</taxon>
        <taxon>Actinomycetes</taxon>
        <taxon>Kitasatosporales</taxon>
        <taxon>Streptomycetaceae</taxon>
        <taxon>Streptomyces</taxon>
    </lineage>
</organism>
<dbReference type="EMBL" id="BMWH01000020">
    <property type="protein sequence ID" value="GHA01337.1"/>
    <property type="molecule type" value="Genomic_DNA"/>
</dbReference>
<keyword evidence="2" id="KW-1185">Reference proteome</keyword>
<reference evidence="1" key="2">
    <citation type="submission" date="2020-09" db="EMBL/GenBank/DDBJ databases">
        <authorList>
            <person name="Sun Q."/>
            <person name="Ohkuma M."/>
        </authorList>
    </citation>
    <scope>NUCLEOTIDE SEQUENCE</scope>
    <source>
        <strain evidence="1">JCM 5016</strain>
    </source>
</reference>
<proteinExistence type="predicted"/>
<dbReference type="Proteomes" id="UP000623010">
    <property type="component" value="Unassembled WGS sequence"/>
</dbReference>
<evidence type="ECO:0000313" key="2">
    <source>
        <dbReference type="Proteomes" id="UP000623010"/>
    </source>
</evidence>
<name>A0A918RII9_9ACTN</name>
<evidence type="ECO:0000313" key="1">
    <source>
        <dbReference type="EMBL" id="GHA01337.1"/>
    </source>
</evidence>
<comment type="caution">
    <text evidence="1">The sequence shown here is derived from an EMBL/GenBank/DDBJ whole genome shotgun (WGS) entry which is preliminary data.</text>
</comment>